<gene>
    <name evidence="2" type="ORF">MNOR_LOCUS17894</name>
</gene>
<keyword evidence="1" id="KW-0732">Signal</keyword>
<dbReference type="Proteomes" id="UP001497623">
    <property type="component" value="Unassembled WGS sequence"/>
</dbReference>
<evidence type="ECO:0000256" key="1">
    <source>
        <dbReference type="SAM" id="SignalP"/>
    </source>
</evidence>
<proteinExistence type="predicted"/>
<organism evidence="2 3">
    <name type="scientific">Meganyctiphanes norvegica</name>
    <name type="common">Northern krill</name>
    <name type="synonym">Thysanopoda norvegica</name>
    <dbReference type="NCBI Taxonomy" id="48144"/>
    <lineage>
        <taxon>Eukaryota</taxon>
        <taxon>Metazoa</taxon>
        <taxon>Ecdysozoa</taxon>
        <taxon>Arthropoda</taxon>
        <taxon>Crustacea</taxon>
        <taxon>Multicrustacea</taxon>
        <taxon>Malacostraca</taxon>
        <taxon>Eumalacostraca</taxon>
        <taxon>Eucarida</taxon>
        <taxon>Euphausiacea</taxon>
        <taxon>Euphausiidae</taxon>
        <taxon>Meganyctiphanes</taxon>
    </lineage>
</organism>
<evidence type="ECO:0000313" key="2">
    <source>
        <dbReference type="EMBL" id="CAL4104943.1"/>
    </source>
</evidence>
<feature type="non-terminal residue" evidence="2">
    <location>
        <position position="123"/>
    </location>
</feature>
<feature type="signal peptide" evidence="1">
    <location>
        <begin position="1"/>
        <end position="17"/>
    </location>
</feature>
<protein>
    <submittedName>
        <fullName evidence="2">Uncharacterized protein</fullName>
    </submittedName>
</protein>
<accession>A0AAV2QZ60</accession>
<comment type="caution">
    <text evidence="2">The sequence shown here is derived from an EMBL/GenBank/DDBJ whole genome shotgun (WGS) entry which is preliminary data.</text>
</comment>
<keyword evidence="3" id="KW-1185">Reference proteome</keyword>
<dbReference type="Gene3D" id="2.30.230.10">
    <property type="entry name" value="Lipovitellin, beta-sheet shell regions, chain A"/>
    <property type="match status" value="1"/>
</dbReference>
<feature type="chain" id="PRO_5043573245" evidence="1">
    <location>
        <begin position="18"/>
        <end position="123"/>
    </location>
</feature>
<name>A0AAV2QZ60_MEGNR</name>
<evidence type="ECO:0000313" key="3">
    <source>
        <dbReference type="Proteomes" id="UP001497623"/>
    </source>
</evidence>
<dbReference type="AlphaFoldDB" id="A0AAV2QZ60"/>
<dbReference type="EMBL" id="CAXKWB010012542">
    <property type="protein sequence ID" value="CAL4104943.1"/>
    <property type="molecule type" value="Genomic_DNA"/>
</dbReference>
<dbReference type="InterPro" id="IPR015816">
    <property type="entry name" value="Vitellinogen_b-sht_N"/>
</dbReference>
<sequence length="123" mass="13488">MAPSAFVAFCLLALAAAAPQNLQNLQCVSSCDMSRQVPAGEIGKTYTYSYNIQSTINIEGVMDATSQGQLLGTVHGSRINPCEVAFQFTSNDETAKVNKYPLLISIPEQDKFWKVWAHQDDDL</sequence>
<dbReference type="GO" id="GO:0005319">
    <property type="term" value="F:lipid transporter activity"/>
    <property type="evidence" value="ECO:0007669"/>
    <property type="project" value="InterPro"/>
</dbReference>
<reference evidence="2 3" key="1">
    <citation type="submission" date="2024-05" db="EMBL/GenBank/DDBJ databases">
        <authorList>
            <person name="Wallberg A."/>
        </authorList>
    </citation>
    <scope>NUCLEOTIDE SEQUENCE [LARGE SCALE GENOMIC DNA]</scope>
</reference>